<dbReference type="RefSeq" id="WP_219071067.1">
    <property type="nucleotide sequence ID" value="NZ_JBHSCO010000001.1"/>
</dbReference>
<keyword evidence="2" id="KW-1185">Reference proteome</keyword>
<reference evidence="2" key="1">
    <citation type="journal article" date="2019" name="Int. J. Syst. Evol. Microbiol.">
        <title>The Global Catalogue of Microorganisms (GCM) 10K type strain sequencing project: providing services to taxonomists for standard genome sequencing and annotation.</title>
        <authorList>
            <consortium name="The Broad Institute Genomics Platform"/>
            <consortium name="The Broad Institute Genome Sequencing Center for Infectious Disease"/>
            <person name="Wu L."/>
            <person name="Ma J."/>
        </authorList>
    </citation>
    <scope>NUCLEOTIDE SEQUENCE [LARGE SCALE GENOMIC DNA]</scope>
    <source>
        <strain evidence="2">CGMCC 1.15345</strain>
    </source>
</reference>
<name>A0ABV8W2G1_9FLAO</name>
<dbReference type="Proteomes" id="UP001595719">
    <property type="component" value="Unassembled WGS sequence"/>
</dbReference>
<evidence type="ECO:0000313" key="1">
    <source>
        <dbReference type="EMBL" id="MFC4389441.1"/>
    </source>
</evidence>
<accession>A0ABV8W2G1</accession>
<gene>
    <name evidence="1" type="ORF">ACFOY0_00430</name>
</gene>
<dbReference type="EMBL" id="JBHSCO010000001">
    <property type="protein sequence ID" value="MFC4389441.1"/>
    <property type="molecule type" value="Genomic_DNA"/>
</dbReference>
<organism evidence="1 2">
    <name type="scientific">Flavobacterium quisquiliarum</name>
    <dbReference type="NCBI Taxonomy" id="1834436"/>
    <lineage>
        <taxon>Bacteria</taxon>
        <taxon>Pseudomonadati</taxon>
        <taxon>Bacteroidota</taxon>
        <taxon>Flavobacteriia</taxon>
        <taxon>Flavobacteriales</taxon>
        <taxon>Flavobacteriaceae</taxon>
        <taxon>Flavobacterium</taxon>
    </lineage>
</organism>
<proteinExistence type="predicted"/>
<comment type="caution">
    <text evidence="1">The sequence shown here is derived from an EMBL/GenBank/DDBJ whole genome shotgun (WGS) entry which is preliminary data.</text>
</comment>
<evidence type="ECO:0000313" key="2">
    <source>
        <dbReference type="Proteomes" id="UP001595719"/>
    </source>
</evidence>
<protein>
    <submittedName>
        <fullName evidence="1">Uncharacterized protein</fullName>
    </submittedName>
</protein>
<sequence length="68" mass="7707">MKTKQSLHCVLLKPQLTKMMLSYKTDFFDQQKNASQILAPIGSEILLRRGPLQKIITDSGDSSMKKLI</sequence>